<dbReference type="EMBL" id="VEPZ02001027">
    <property type="protein sequence ID" value="KAE8700895.1"/>
    <property type="molecule type" value="Genomic_DNA"/>
</dbReference>
<reference evidence="2" key="1">
    <citation type="submission" date="2019-09" db="EMBL/GenBank/DDBJ databases">
        <title>Draft genome information of white flower Hibiscus syriacus.</title>
        <authorList>
            <person name="Kim Y.-M."/>
        </authorList>
    </citation>
    <scope>NUCLEOTIDE SEQUENCE [LARGE SCALE GENOMIC DNA]</scope>
    <source>
        <strain evidence="2">YM2019G1</strain>
    </source>
</reference>
<keyword evidence="2" id="KW-0378">Hydrolase</keyword>
<dbReference type="Proteomes" id="UP000436088">
    <property type="component" value="Unassembled WGS sequence"/>
</dbReference>
<sequence>MDFKAFQSVLSRKIGITPNQFTVYIVDSDNLRNRVAITSKVKKRKEGEIISLMPAIKNEPPMNAMLLRRGDGGVNNLMEVRVFKGLDAFERRVRDLQMEERYLVNMGSANLRIGRESKSLVCEECENAEVAVFHWCVYDAVTFSFQTHGGGGNFPTEEMLR</sequence>
<name>A0A6A3ACJ3_HIBSY</name>
<evidence type="ECO:0000313" key="3">
    <source>
        <dbReference type="Proteomes" id="UP000436088"/>
    </source>
</evidence>
<dbReference type="GO" id="GO:0016787">
    <property type="term" value="F:hydrolase activity"/>
    <property type="evidence" value="ECO:0007669"/>
    <property type="project" value="UniProtKB-KW"/>
</dbReference>
<gene>
    <name evidence="2" type="ORF">F3Y22_tig00110551pilonHSYRG00059</name>
</gene>
<dbReference type="PANTHER" id="PTHR36351">
    <property type="entry name" value="EMBRYO SAC DEVELOPMENT ARREST 12"/>
    <property type="match status" value="1"/>
</dbReference>
<proteinExistence type="predicted"/>
<evidence type="ECO:0000259" key="1">
    <source>
        <dbReference type="Pfam" id="PF23596"/>
    </source>
</evidence>
<comment type="caution">
    <text evidence="2">The sequence shown here is derived from an EMBL/GenBank/DDBJ whole genome shotgun (WGS) entry which is preliminary data.</text>
</comment>
<protein>
    <submittedName>
        <fullName evidence="2">Nudix hydrolase</fullName>
    </submittedName>
</protein>
<dbReference type="AlphaFoldDB" id="A0A6A3ACJ3"/>
<accession>A0A6A3ACJ3</accession>
<dbReference type="Pfam" id="PF23596">
    <property type="entry name" value="DUF7138"/>
    <property type="match status" value="1"/>
</dbReference>
<organism evidence="2 3">
    <name type="scientific">Hibiscus syriacus</name>
    <name type="common">Rose of Sharon</name>
    <dbReference type="NCBI Taxonomy" id="106335"/>
    <lineage>
        <taxon>Eukaryota</taxon>
        <taxon>Viridiplantae</taxon>
        <taxon>Streptophyta</taxon>
        <taxon>Embryophyta</taxon>
        <taxon>Tracheophyta</taxon>
        <taxon>Spermatophyta</taxon>
        <taxon>Magnoliopsida</taxon>
        <taxon>eudicotyledons</taxon>
        <taxon>Gunneridae</taxon>
        <taxon>Pentapetalae</taxon>
        <taxon>rosids</taxon>
        <taxon>malvids</taxon>
        <taxon>Malvales</taxon>
        <taxon>Malvaceae</taxon>
        <taxon>Malvoideae</taxon>
        <taxon>Hibiscus</taxon>
    </lineage>
</organism>
<keyword evidence="3" id="KW-1185">Reference proteome</keyword>
<evidence type="ECO:0000313" key="2">
    <source>
        <dbReference type="EMBL" id="KAE8700895.1"/>
    </source>
</evidence>
<feature type="domain" description="DUF7138" evidence="1">
    <location>
        <begin position="1"/>
        <end position="41"/>
    </location>
</feature>
<dbReference type="InterPro" id="IPR055562">
    <property type="entry name" value="DUF7138"/>
</dbReference>
<dbReference type="PANTHER" id="PTHR36351:SF1">
    <property type="entry name" value="EMBRYO SAC DEVELOPMENT ARREST 12"/>
    <property type="match status" value="1"/>
</dbReference>